<reference evidence="2" key="1">
    <citation type="journal article" date="2020" name="Stud. Mycol.">
        <title>101 Dothideomycetes genomes: a test case for predicting lifestyles and emergence of pathogens.</title>
        <authorList>
            <person name="Haridas S."/>
            <person name="Albert R."/>
            <person name="Binder M."/>
            <person name="Bloem J."/>
            <person name="Labutti K."/>
            <person name="Salamov A."/>
            <person name="Andreopoulos B."/>
            <person name="Baker S."/>
            <person name="Barry K."/>
            <person name="Bills G."/>
            <person name="Bluhm B."/>
            <person name="Cannon C."/>
            <person name="Castanera R."/>
            <person name="Culley D."/>
            <person name="Daum C."/>
            <person name="Ezra D."/>
            <person name="Gonzalez J."/>
            <person name="Henrissat B."/>
            <person name="Kuo A."/>
            <person name="Liang C."/>
            <person name="Lipzen A."/>
            <person name="Lutzoni F."/>
            <person name="Magnuson J."/>
            <person name="Mondo S."/>
            <person name="Nolan M."/>
            <person name="Ohm R."/>
            <person name="Pangilinan J."/>
            <person name="Park H.-J."/>
            <person name="Ramirez L."/>
            <person name="Alfaro M."/>
            <person name="Sun H."/>
            <person name="Tritt A."/>
            <person name="Yoshinaga Y."/>
            <person name="Zwiers L.-H."/>
            <person name="Turgeon B."/>
            <person name="Goodwin S."/>
            <person name="Spatafora J."/>
            <person name="Crous P."/>
            <person name="Grigoriev I."/>
        </authorList>
    </citation>
    <scope>NUCLEOTIDE SEQUENCE</scope>
    <source>
        <strain evidence="2">CBS 109.77</strain>
    </source>
</reference>
<evidence type="ECO:0000313" key="2">
    <source>
        <dbReference type="EMBL" id="KAF2797560.1"/>
    </source>
</evidence>
<sequence length="253" mass="29136">MWRQSLSSMPRDSMCFLVTTKAGTQGVEHSVPRSATLKHTCGVVVRERSTYEWGRFGCLQCEWRHTAFYCSRSAYLETEEGDLDHWRLLSMKHGFRFDVLARGRACWRRGRRGRSSIRKGWVLGCGLLARQEEYPQRWGALHTIAWDHEQGSCLYYCDTLTAVGRVDVGWAVVPCRFGGRMSTAAMEQWTWQGVDAAVQLVPRYECTCMNARTKMKLFLGRGHTGRRRFVSRVGPSEDDQRRGHVERLHGALR</sequence>
<evidence type="ECO:0000256" key="1">
    <source>
        <dbReference type="SAM" id="MobiDB-lite"/>
    </source>
</evidence>
<protein>
    <submittedName>
        <fullName evidence="2">Uncharacterized protein</fullName>
    </submittedName>
</protein>
<gene>
    <name evidence="2" type="ORF">K505DRAFT_138589</name>
</gene>
<name>A0A6A6XM11_9PLEO</name>
<keyword evidence="3" id="KW-1185">Reference proteome</keyword>
<dbReference type="AlphaFoldDB" id="A0A6A6XM11"/>
<organism evidence="2 3">
    <name type="scientific">Melanomma pulvis-pyrius CBS 109.77</name>
    <dbReference type="NCBI Taxonomy" id="1314802"/>
    <lineage>
        <taxon>Eukaryota</taxon>
        <taxon>Fungi</taxon>
        <taxon>Dikarya</taxon>
        <taxon>Ascomycota</taxon>
        <taxon>Pezizomycotina</taxon>
        <taxon>Dothideomycetes</taxon>
        <taxon>Pleosporomycetidae</taxon>
        <taxon>Pleosporales</taxon>
        <taxon>Melanommataceae</taxon>
        <taxon>Melanomma</taxon>
    </lineage>
</organism>
<accession>A0A6A6XM11</accession>
<feature type="compositionally biased region" description="Basic and acidic residues" evidence="1">
    <location>
        <begin position="238"/>
        <end position="253"/>
    </location>
</feature>
<dbReference type="Proteomes" id="UP000799757">
    <property type="component" value="Unassembled WGS sequence"/>
</dbReference>
<dbReference type="EMBL" id="MU001804">
    <property type="protein sequence ID" value="KAF2797560.1"/>
    <property type="molecule type" value="Genomic_DNA"/>
</dbReference>
<proteinExistence type="predicted"/>
<evidence type="ECO:0000313" key="3">
    <source>
        <dbReference type="Proteomes" id="UP000799757"/>
    </source>
</evidence>
<feature type="region of interest" description="Disordered" evidence="1">
    <location>
        <begin position="229"/>
        <end position="253"/>
    </location>
</feature>